<dbReference type="PANTHER" id="PTHR44167:SF30">
    <property type="entry name" value="PHOSPHORYLASE KINASE"/>
    <property type="match status" value="1"/>
</dbReference>
<evidence type="ECO:0000259" key="2">
    <source>
        <dbReference type="PROSITE" id="PS50011"/>
    </source>
</evidence>
<dbReference type="SMART" id="SM00220">
    <property type="entry name" value="S_TKc"/>
    <property type="match status" value="1"/>
</dbReference>
<organism evidence="3 4">
    <name type="scientific">Cyclostephanos tholiformis</name>
    <dbReference type="NCBI Taxonomy" id="382380"/>
    <lineage>
        <taxon>Eukaryota</taxon>
        <taxon>Sar</taxon>
        <taxon>Stramenopiles</taxon>
        <taxon>Ochrophyta</taxon>
        <taxon>Bacillariophyta</taxon>
        <taxon>Coscinodiscophyceae</taxon>
        <taxon>Thalassiosirophycidae</taxon>
        <taxon>Stephanodiscales</taxon>
        <taxon>Stephanodiscaceae</taxon>
        <taxon>Cyclostephanos</taxon>
    </lineage>
</organism>
<dbReference type="SUPFAM" id="SSF56112">
    <property type="entry name" value="Protein kinase-like (PK-like)"/>
    <property type="match status" value="1"/>
</dbReference>
<keyword evidence="1" id="KW-0067">ATP-binding</keyword>
<dbReference type="InterPro" id="IPR011009">
    <property type="entry name" value="Kinase-like_dom_sf"/>
</dbReference>
<dbReference type="Gene3D" id="3.30.200.20">
    <property type="entry name" value="Phosphorylase Kinase, domain 1"/>
    <property type="match status" value="1"/>
</dbReference>
<keyword evidence="1" id="KW-0547">Nucleotide-binding</keyword>
<dbReference type="PANTHER" id="PTHR44167">
    <property type="entry name" value="OVARIAN-SPECIFIC SERINE/THREONINE-PROTEIN KINASE LOK-RELATED"/>
    <property type="match status" value="1"/>
</dbReference>
<evidence type="ECO:0000313" key="3">
    <source>
        <dbReference type="EMBL" id="KAL3811628.1"/>
    </source>
</evidence>
<proteinExistence type="predicted"/>
<dbReference type="Gene3D" id="1.10.510.10">
    <property type="entry name" value="Transferase(Phosphotransferase) domain 1"/>
    <property type="match status" value="1"/>
</dbReference>
<dbReference type="Pfam" id="PF00069">
    <property type="entry name" value="Pkinase"/>
    <property type="match status" value="1"/>
</dbReference>
<sequence length="415" mass="46214">MSSSYTPKLDEWPQEVRDLYDPVRVIGKGSFASVWMATQKEPYCDKGQVAIKIIKDDEYAEREIEILSELTSKHPHPNVVSLIRDLKAENGGVSKDSRSLSVRFIVLSLARGPTLNFILGEFGALGIVVAQSISRQLVDVVAFLHDHAVIHRDIQPCNIIVSGGMMNDDLWWSDTLDVDGKVLGMAQQCHITLVDFGFARALSPNEIDSDTWRNKITMDHSDTSIIDDSMSHKRVLDLSAVGTRNYAAPEILSGIRNAVDILNSSIRGSKCYTGHQLLKRTLTACASSYGMVADAFSVGATICHMVTGVPAGSDVDAFIAAKNHPLIKLARSLKKRLKKSKRIRAKKYRTISDLPGDVKNLIRGLTHRDPMRRATVRSVTQHQWIKKSTTAPLDMVHREPIAYLECCGHFYKQYE</sequence>
<dbReference type="PROSITE" id="PS00107">
    <property type="entry name" value="PROTEIN_KINASE_ATP"/>
    <property type="match status" value="1"/>
</dbReference>
<dbReference type="InterPro" id="IPR000719">
    <property type="entry name" value="Prot_kinase_dom"/>
</dbReference>
<keyword evidence="4" id="KW-1185">Reference proteome</keyword>
<comment type="caution">
    <text evidence="3">The sequence shown here is derived from an EMBL/GenBank/DDBJ whole genome shotgun (WGS) entry which is preliminary data.</text>
</comment>
<evidence type="ECO:0000313" key="4">
    <source>
        <dbReference type="Proteomes" id="UP001530377"/>
    </source>
</evidence>
<dbReference type="AlphaFoldDB" id="A0ABD3RFG9"/>
<feature type="binding site" evidence="1">
    <location>
        <position position="52"/>
    </location>
    <ligand>
        <name>ATP</name>
        <dbReference type="ChEBI" id="CHEBI:30616"/>
    </ligand>
</feature>
<feature type="domain" description="Protein kinase" evidence="2">
    <location>
        <begin position="20"/>
        <end position="385"/>
    </location>
</feature>
<gene>
    <name evidence="3" type="ORF">ACHAXA_001385</name>
</gene>
<name>A0ABD3RFG9_9STRA</name>
<accession>A0ABD3RFG9</accession>
<dbReference type="GO" id="GO:0005524">
    <property type="term" value="F:ATP binding"/>
    <property type="evidence" value="ECO:0007669"/>
    <property type="project" value="UniProtKB-UniRule"/>
</dbReference>
<dbReference type="EMBL" id="JALLPB020000246">
    <property type="protein sequence ID" value="KAL3811628.1"/>
    <property type="molecule type" value="Genomic_DNA"/>
</dbReference>
<protein>
    <recommendedName>
        <fullName evidence="2">Protein kinase domain-containing protein</fullName>
    </recommendedName>
</protein>
<dbReference type="InterPro" id="IPR017441">
    <property type="entry name" value="Protein_kinase_ATP_BS"/>
</dbReference>
<dbReference type="Proteomes" id="UP001530377">
    <property type="component" value="Unassembled WGS sequence"/>
</dbReference>
<dbReference type="PROSITE" id="PS50011">
    <property type="entry name" value="PROTEIN_KINASE_DOM"/>
    <property type="match status" value="1"/>
</dbReference>
<evidence type="ECO:0000256" key="1">
    <source>
        <dbReference type="PROSITE-ProRule" id="PRU10141"/>
    </source>
</evidence>
<reference evidence="3 4" key="1">
    <citation type="submission" date="2024-10" db="EMBL/GenBank/DDBJ databases">
        <title>Updated reference genomes for cyclostephanoid diatoms.</title>
        <authorList>
            <person name="Roberts W.R."/>
            <person name="Alverson A.J."/>
        </authorList>
    </citation>
    <scope>NUCLEOTIDE SEQUENCE [LARGE SCALE GENOMIC DNA]</scope>
    <source>
        <strain evidence="3 4">AJA228-03</strain>
    </source>
</reference>